<dbReference type="Gene3D" id="1.20.1250.20">
    <property type="entry name" value="MFS general substrate transporter like domains"/>
    <property type="match status" value="1"/>
</dbReference>
<evidence type="ECO:0000256" key="3">
    <source>
        <dbReference type="ARBA" id="ARBA00022448"/>
    </source>
</evidence>
<dbReference type="GO" id="GO:0016829">
    <property type="term" value="F:lyase activity"/>
    <property type="evidence" value="ECO:0007669"/>
    <property type="project" value="InterPro"/>
</dbReference>
<dbReference type="GO" id="GO:0005351">
    <property type="term" value="F:carbohydrate:proton symporter activity"/>
    <property type="evidence" value="ECO:0007669"/>
    <property type="project" value="TreeGrafter"/>
</dbReference>
<evidence type="ECO:0000256" key="1">
    <source>
        <dbReference type="ARBA" id="ARBA00004141"/>
    </source>
</evidence>
<dbReference type="Proteomes" id="UP000310687">
    <property type="component" value="Unassembled WGS sequence"/>
</dbReference>
<feature type="transmembrane region" description="Helical" evidence="7">
    <location>
        <begin position="626"/>
        <end position="648"/>
    </location>
</feature>
<keyword evidence="5 7" id="KW-1133">Transmembrane helix</keyword>
<feature type="transmembrane region" description="Helical" evidence="7">
    <location>
        <begin position="559"/>
        <end position="582"/>
    </location>
</feature>
<dbReference type="Gene3D" id="3.20.20.70">
    <property type="entry name" value="Aldolase class I"/>
    <property type="match status" value="1"/>
</dbReference>
<evidence type="ECO:0000313" key="11">
    <source>
        <dbReference type="Proteomes" id="UP000310374"/>
    </source>
</evidence>
<evidence type="ECO:0000256" key="2">
    <source>
        <dbReference type="ARBA" id="ARBA00010992"/>
    </source>
</evidence>
<dbReference type="CDD" id="cd00408">
    <property type="entry name" value="DHDPS-like"/>
    <property type="match status" value="1"/>
</dbReference>
<evidence type="ECO:0000313" key="12">
    <source>
        <dbReference type="Proteomes" id="UP000310687"/>
    </source>
</evidence>
<dbReference type="SMART" id="SM01130">
    <property type="entry name" value="DHDPS"/>
    <property type="match status" value="1"/>
</dbReference>
<proteinExistence type="inferred from homology"/>
<comment type="caution">
    <text evidence="9">The sequence shown here is derived from an EMBL/GenBank/DDBJ whole genome shotgun (WGS) entry which is preliminary data.</text>
</comment>
<sequence length="731" mass="80014">MGASAPQTTPKSHVPAAGVWCPAITFFNHADDTIDFDAQTKYFTYLAKTGLAGLVILGTNSEAFLLTREERYQLISTARAAVGPDFSLMAGVGSHSTKQSLEFAHDAANAGADYVLVLPPAYFGKATSMNVVKRFFSTMAAESPLPIVLYNFPGVTNGVDLDSETMTAIVKESAEQTGGKSNVVGVKLTCASVGKISRLAGTFSPSEFAIYGGQSDFLIGGLASGSAGCIAAFANVFPKVTVKIFKLYREGRFEEATKLQQKAALAESPCKSGIASTKYAVAMYSARLANIDNAEEKLAPRHPYEPVPKPAMETVKKVRQNLHSKVPPCQDSNRFIASRLLIGFGDCIVLGSAPLLITELAPPQDRAVLVTLSGASYHSGAFIASWVTYATLKIPSDWSWRLPSLLQCTFSIIISIAIFFTPESPRWLISKDRSEEALDIIAKYHSVNGDRDDKLVQLEYNEIVAAIKMDQEANRTGWLDLVKTPGNRKRMGIITAIGLFSQWSGNGIISYYLSTIMKDIGITSAKTQLGINGGMKSTSLVTNMSISFFADKMGRRPMYLISTIGTFFVFNIATILAARYAATPHSSIGAAFVAMLFVYGFFYDFKNGLMATYTTEIMPYGLRAKGFTWLNFCVTLSLFFNQYINAIALKALKWKYYICYCVFLAFEVLVIYLFLVETRYTPLEEIAKYFDGEERTLDVAAVANEQVKHDADGEIKEKGLTVQQVEIVEKV</sequence>
<dbReference type="InterPro" id="IPR005829">
    <property type="entry name" value="Sugar_transporter_CS"/>
</dbReference>
<evidence type="ECO:0000256" key="4">
    <source>
        <dbReference type="ARBA" id="ARBA00022692"/>
    </source>
</evidence>
<dbReference type="SUPFAM" id="SSF103473">
    <property type="entry name" value="MFS general substrate transporter"/>
    <property type="match status" value="1"/>
</dbReference>
<feature type="transmembrane region" description="Helical" evidence="7">
    <location>
        <begin position="369"/>
        <end position="392"/>
    </location>
</feature>
<dbReference type="GO" id="GO:0016020">
    <property type="term" value="C:membrane"/>
    <property type="evidence" value="ECO:0007669"/>
    <property type="project" value="UniProtKB-SubCell"/>
</dbReference>
<feature type="transmembrane region" description="Helical" evidence="7">
    <location>
        <begin position="336"/>
        <end position="357"/>
    </location>
</feature>
<reference evidence="11 12" key="1">
    <citation type="submission" date="2018-10" db="EMBL/GenBank/DDBJ databases">
        <title>Fifty Aureobasidium pullulans genomes reveal a recombining polyextremotolerant generalist.</title>
        <authorList>
            <person name="Gostincar C."/>
            <person name="Turk M."/>
            <person name="Zajc J."/>
            <person name="Gunde-Cimerman N."/>
        </authorList>
    </citation>
    <scope>NUCLEOTIDE SEQUENCE [LARGE SCALE GENOMIC DNA]</scope>
    <source>
        <strain evidence="10 11">EXF-10081</strain>
        <strain evidence="9 12">EXF-11013</strain>
    </source>
</reference>
<dbReference type="Pfam" id="PF00083">
    <property type="entry name" value="Sugar_tr"/>
    <property type="match status" value="1"/>
</dbReference>
<dbReference type="InterPro" id="IPR036259">
    <property type="entry name" value="MFS_trans_sf"/>
</dbReference>
<evidence type="ECO:0000256" key="5">
    <source>
        <dbReference type="ARBA" id="ARBA00022989"/>
    </source>
</evidence>
<dbReference type="InterPro" id="IPR005828">
    <property type="entry name" value="MFS_sugar_transport-like"/>
</dbReference>
<organism evidence="9 12">
    <name type="scientific">Aureobasidium pullulans</name>
    <name type="common">Black yeast</name>
    <name type="synonym">Pullularia pullulans</name>
    <dbReference type="NCBI Taxonomy" id="5580"/>
    <lineage>
        <taxon>Eukaryota</taxon>
        <taxon>Fungi</taxon>
        <taxon>Dikarya</taxon>
        <taxon>Ascomycota</taxon>
        <taxon>Pezizomycotina</taxon>
        <taxon>Dothideomycetes</taxon>
        <taxon>Dothideomycetidae</taxon>
        <taxon>Dothideales</taxon>
        <taxon>Saccotheciaceae</taxon>
        <taxon>Aureobasidium</taxon>
    </lineage>
</organism>
<name>A0A4S9DMW4_AURPU</name>
<accession>A0A4S9DMW4</accession>
<comment type="subcellular location">
    <subcellularLocation>
        <location evidence="1">Membrane</location>
        <topology evidence="1">Multi-pass membrane protein</topology>
    </subcellularLocation>
</comment>
<feature type="transmembrane region" description="Helical" evidence="7">
    <location>
        <begin position="588"/>
        <end position="605"/>
    </location>
</feature>
<comment type="similarity">
    <text evidence="2">Belongs to the major facilitator superfamily. Sugar transporter (TC 2.A.1.1) family.</text>
</comment>
<feature type="transmembrane region" description="Helical" evidence="7">
    <location>
        <begin position="654"/>
        <end position="675"/>
    </location>
</feature>
<evidence type="ECO:0000313" key="9">
    <source>
        <dbReference type="EMBL" id="THW34028.1"/>
    </source>
</evidence>
<dbReference type="InterPro" id="IPR020846">
    <property type="entry name" value="MFS_dom"/>
</dbReference>
<keyword evidence="6 7" id="KW-0472">Membrane</keyword>
<evidence type="ECO:0000256" key="7">
    <source>
        <dbReference type="SAM" id="Phobius"/>
    </source>
</evidence>
<keyword evidence="3" id="KW-0813">Transport</keyword>
<dbReference type="EMBL" id="QZAL01000192">
    <property type="protein sequence ID" value="THW34028.1"/>
    <property type="molecule type" value="Genomic_DNA"/>
</dbReference>
<evidence type="ECO:0000256" key="6">
    <source>
        <dbReference type="ARBA" id="ARBA00023136"/>
    </source>
</evidence>
<dbReference type="Proteomes" id="UP000310374">
    <property type="component" value="Unassembled WGS sequence"/>
</dbReference>
<gene>
    <name evidence="10" type="ORF">D6D12_09303</name>
    <name evidence="9" type="ORF">D6D22_08818</name>
</gene>
<dbReference type="InterPro" id="IPR050360">
    <property type="entry name" value="MFS_Sugar_Transporters"/>
</dbReference>
<dbReference type="InterPro" id="IPR002220">
    <property type="entry name" value="DapA-like"/>
</dbReference>
<dbReference type="EMBL" id="QZAT01000193">
    <property type="protein sequence ID" value="THX22279.1"/>
    <property type="molecule type" value="Genomic_DNA"/>
</dbReference>
<keyword evidence="4 7" id="KW-0812">Transmembrane</keyword>
<feature type="transmembrane region" description="Helical" evidence="7">
    <location>
        <begin position="404"/>
        <end position="421"/>
    </location>
</feature>
<dbReference type="PROSITE" id="PS50850">
    <property type="entry name" value="MFS"/>
    <property type="match status" value="1"/>
</dbReference>
<protein>
    <submittedName>
        <fullName evidence="9 10">Hexose transporter</fullName>
    </submittedName>
</protein>
<dbReference type="Pfam" id="PF00701">
    <property type="entry name" value="DHDPS"/>
    <property type="match status" value="1"/>
</dbReference>
<evidence type="ECO:0000313" key="10">
    <source>
        <dbReference type="EMBL" id="THX22279.1"/>
    </source>
</evidence>
<dbReference type="PANTHER" id="PTHR48022">
    <property type="entry name" value="PLASTIDIC GLUCOSE TRANSPORTER 4"/>
    <property type="match status" value="1"/>
</dbReference>
<dbReference type="SUPFAM" id="SSF51569">
    <property type="entry name" value="Aldolase"/>
    <property type="match status" value="1"/>
</dbReference>
<dbReference type="PANTHER" id="PTHR48022:SF63">
    <property type="entry name" value="TRANSPORTER, PUTATIVE-RELATED"/>
    <property type="match status" value="1"/>
</dbReference>
<dbReference type="PRINTS" id="PR00146">
    <property type="entry name" value="DHPICSNTHASE"/>
</dbReference>
<dbReference type="FunFam" id="1.20.1250.20:FF:000134">
    <property type="entry name" value="MFS sugar transporter protein"/>
    <property type="match status" value="1"/>
</dbReference>
<feature type="domain" description="Major facilitator superfamily (MFS) profile" evidence="8">
    <location>
        <begin position="227"/>
        <end position="679"/>
    </location>
</feature>
<evidence type="ECO:0000259" key="8">
    <source>
        <dbReference type="PROSITE" id="PS50850"/>
    </source>
</evidence>
<dbReference type="PROSITE" id="PS00216">
    <property type="entry name" value="SUGAR_TRANSPORT_1"/>
    <property type="match status" value="1"/>
</dbReference>
<dbReference type="InterPro" id="IPR013785">
    <property type="entry name" value="Aldolase_TIM"/>
</dbReference>
<dbReference type="AlphaFoldDB" id="A0A4S9DMW4"/>